<keyword evidence="3" id="KW-1185">Reference proteome</keyword>
<feature type="compositionally biased region" description="Polar residues" evidence="1">
    <location>
        <begin position="969"/>
        <end position="978"/>
    </location>
</feature>
<evidence type="ECO:0000313" key="3">
    <source>
        <dbReference type="Proteomes" id="UP001217089"/>
    </source>
</evidence>
<feature type="compositionally biased region" description="Polar residues" evidence="1">
    <location>
        <begin position="43"/>
        <end position="56"/>
    </location>
</feature>
<feature type="region of interest" description="Disordered" evidence="1">
    <location>
        <begin position="895"/>
        <end position="916"/>
    </location>
</feature>
<comment type="caution">
    <text evidence="2">The sequence shown here is derived from an EMBL/GenBank/DDBJ whole genome shotgun (WGS) entry which is preliminary data.</text>
</comment>
<gene>
    <name evidence="2" type="ORF">KUTeg_002023</name>
</gene>
<feature type="region of interest" description="Disordered" evidence="1">
    <location>
        <begin position="528"/>
        <end position="579"/>
    </location>
</feature>
<feature type="compositionally biased region" description="Basic and acidic residues" evidence="1">
    <location>
        <begin position="557"/>
        <end position="567"/>
    </location>
</feature>
<feature type="compositionally biased region" description="Polar residues" evidence="1">
    <location>
        <begin position="139"/>
        <end position="151"/>
    </location>
</feature>
<feature type="region of interest" description="Disordered" evidence="1">
    <location>
        <begin position="651"/>
        <end position="671"/>
    </location>
</feature>
<dbReference type="EMBL" id="JARBDR010000141">
    <property type="protein sequence ID" value="KAJ8320436.1"/>
    <property type="molecule type" value="Genomic_DNA"/>
</dbReference>
<proteinExistence type="predicted"/>
<feature type="compositionally biased region" description="Polar residues" evidence="1">
    <location>
        <begin position="938"/>
        <end position="955"/>
    </location>
</feature>
<feature type="region of interest" description="Disordered" evidence="1">
    <location>
        <begin position="41"/>
        <end position="174"/>
    </location>
</feature>
<protein>
    <submittedName>
        <fullName evidence="2">Uncharacterized protein</fullName>
    </submittedName>
</protein>
<dbReference type="Proteomes" id="UP001217089">
    <property type="component" value="Unassembled WGS sequence"/>
</dbReference>
<feature type="compositionally biased region" description="Basic and acidic residues" evidence="1">
    <location>
        <begin position="78"/>
        <end position="92"/>
    </location>
</feature>
<feature type="compositionally biased region" description="Basic and acidic residues" evidence="1">
    <location>
        <begin position="218"/>
        <end position="227"/>
    </location>
</feature>
<feature type="region of interest" description="Disordered" evidence="1">
    <location>
        <begin position="213"/>
        <end position="232"/>
    </location>
</feature>
<feature type="compositionally biased region" description="Low complexity" evidence="1">
    <location>
        <begin position="160"/>
        <end position="169"/>
    </location>
</feature>
<reference evidence="2 3" key="1">
    <citation type="submission" date="2022-12" db="EMBL/GenBank/DDBJ databases">
        <title>Chromosome-level genome of Tegillarca granosa.</title>
        <authorList>
            <person name="Kim J."/>
        </authorList>
    </citation>
    <scope>NUCLEOTIDE SEQUENCE [LARGE SCALE GENOMIC DNA]</scope>
    <source>
        <strain evidence="2">Teg-2019</strain>
        <tissue evidence="2">Adductor muscle</tissue>
    </source>
</reference>
<sequence length="1033" mass="115226">MESEWACNLLDLDKIKKKIVSPVNVLKDQNVSNKFSDLKQDSFSRSTGCDSKTTGEVSGIIKPPISKYVSSDSSFESVKAEKVERSASRDDGYSTMSSDIQPEAMEKYSDTSLNRNDSPLKKEVSNKVQEGGNKKESTSSDQDSAMDSSTQSTDLKHSSHSLSSQNSTSSEDKATSIYGSLGRVKAMKSLFEAEAHKGTEKLPVKFPLRKSPSYDSKFSVKDSDKSSDVSQNRRSLSADFKIFPTEIQSPVKEEIKLLPEPIKVVEQKPLTPFKADLINIEHEEIDTNYFVQDKSAIFNSLNLSEDNFLSDIPEEKDEWETSAHSSIRHLENVSSKFPQIPLFGSCLPYNLAALDPNMKKCLPSLYQFYRTLSDSDINRSSKKVRNICDFDLRKLSIDKPLERSVSMSELYKKRKISDFSFNLPPNLRRSFRQPLMNEEMVIGRAQDIVKSHILQQLSQFVESESDDEDDLDQFSFSNVLKRSKYNQQIEPHHKDNCDQLWNDKRTSLNLAIRRIYAGNIPQDKHSSNFDGFHGNLTSQDDTNGANIVTNIPDVEEDKNLDKGRQSSHESSPMPEGQTKFRSDYYSLCLVGSNRSLCSGSNEGESDMAELSAAQSNPNSAKHSYEFDMISRQIESLSKTVNDLHKSLSSLNSCDSDNESNEDHSQMFTSPSENFRDTHGYHWVEDDEFYLTPSGGEIILGSSPFSNTGAGCEFVNEYADDTSCNDEFEYYGNFSPDQPPFDVKKLYSNVKEGESVVLKSESKTVTESGKKDVSAIVKQKISKMKKENMFEVKSASCPPVSRTVDDNMVLDPEIRAAMLDSMVHLSGASMDSLDDNIGVDQVMCSRLLGRGDKEGVVKHASTPRPALDVSNLFCRYGDNEKEAVAAFDFLDDISTSPATSQTEISSTCQTEMDQSDQSNIDNVEQLTNQTLDDEAKTSVVESQGLDNSNITQPVDQNLNKNSANLKNLSTSDNKVNKGSNRTKNKERSKIPKAIKQDTNMAKSTRKSCEETSVLRSTRKSSTGSNSGNRPSSNS</sequence>
<feature type="region of interest" description="Disordered" evidence="1">
    <location>
        <begin position="961"/>
        <end position="1033"/>
    </location>
</feature>
<accession>A0ABQ9FT49</accession>
<evidence type="ECO:0000313" key="2">
    <source>
        <dbReference type="EMBL" id="KAJ8320436.1"/>
    </source>
</evidence>
<feature type="compositionally biased region" description="Low complexity" evidence="1">
    <location>
        <begin position="1019"/>
        <end position="1033"/>
    </location>
</feature>
<organism evidence="2 3">
    <name type="scientific">Tegillarca granosa</name>
    <name type="common">Malaysian cockle</name>
    <name type="synonym">Anadara granosa</name>
    <dbReference type="NCBI Taxonomy" id="220873"/>
    <lineage>
        <taxon>Eukaryota</taxon>
        <taxon>Metazoa</taxon>
        <taxon>Spiralia</taxon>
        <taxon>Lophotrochozoa</taxon>
        <taxon>Mollusca</taxon>
        <taxon>Bivalvia</taxon>
        <taxon>Autobranchia</taxon>
        <taxon>Pteriomorphia</taxon>
        <taxon>Arcoida</taxon>
        <taxon>Arcoidea</taxon>
        <taxon>Arcidae</taxon>
        <taxon>Tegillarca</taxon>
    </lineage>
</organism>
<name>A0ABQ9FT49_TEGGR</name>
<feature type="compositionally biased region" description="Polar residues" evidence="1">
    <location>
        <begin position="535"/>
        <end position="549"/>
    </location>
</feature>
<evidence type="ECO:0000256" key="1">
    <source>
        <dbReference type="SAM" id="MobiDB-lite"/>
    </source>
</evidence>
<feature type="region of interest" description="Disordered" evidence="1">
    <location>
        <begin position="937"/>
        <end position="956"/>
    </location>
</feature>